<evidence type="ECO:0000313" key="2">
    <source>
        <dbReference type="EMBL" id="MDR5896470.1"/>
    </source>
</evidence>
<dbReference type="Proteomes" id="UP001269375">
    <property type="component" value="Unassembled WGS sequence"/>
</dbReference>
<gene>
    <name evidence="2" type="ORF">QC825_10335</name>
</gene>
<reference evidence="2 3" key="1">
    <citation type="submission" date="2023-04" db="EMBL/GenBank/DDBJ databases">
        <title>A long-awaited taxogenomic arrangement of the family Halomonadaceae.</title>
        <authorList>
            <person name="De La Haba R."/>
            <person name="Chuvochina M."/>
            <person name="Wittouck S."/>
            <person name="Arahal D.R."/>
            <person name="Sanchez-Porro C."/>
            <person name="Hugenholtz P."/>
            <person name="Ventosa A."/>
        </authorList>
    </citation>
    <scope>NUCLEOTIDE SEQUENCE [LARGE SCALE GENOMIC DNA]</scope>
    <source>
        <strain evidence="2 3">DSM 22428</strain>
    </source>
</reference>
<dbReference type="Pfam" id="PF01738">
    <property type="entry name" value="DLH"/>
    <property type="match status" value="1"/>
</dbReference>
<dbReference type="Gene3D" id="3.40.50.1820">
    <property type="entry name" value="alpha/beta hydrolase"/>
    <property type="match status" value="1"/>
</dbReference>
<organism evidence="2 3">
    <name type="scientific">Larsenimonas suaedae</name>
    <dbReference type="NCBI Taxonomy" id="1851019"/>
    <lineage>
        <taxon>Bacteria</taxon>
        <taxon>Pseudomonadati</taxon>
        <taxon>Pseudomonadota</taxon>
        <taxon>Gammaproteobacteria</taxon>
        <taxon>Oceanospirillales</taxon>
        <taxon>Halomonadaceae</taxon>
        <taxon>Larsenimonas</taxon>
    </lineage>
</organism>
<dbReference type="InterPro" id="IPR002925">
    <property type="entry name" value="Dienelactn_hydro"/>
</dbReference>
<dbReference type="SUPFAM" id="SSF53474">
    <property type="entry name" value="alpha/beta-Hydrolases"/>
    <property type="match status" value="1"/>
</dbReference>
<dbReference type="InterPro" id="IPR029058">
    <property type="entry name" value="AB_hydrolase_fold"/>
</dbReference>
<dbReference type="InterPro" id="IPR050261">
    <property type="entry name" value="FrsA_esterase"/>
</dbReference>
<dbReference type="PANTHER" id="PTHR22946:SF0">
    <property type="entry name" value="DIENELACTONE HYDROLASE DOMAIN-CONTAINING PROTEIN"/>
    <property type="match status" value="1"/>
</dbReference>
<dbReference type="EC" id="3.1.-.-" evidence="2"/>
<protein>
    <submittedName>
        <fullName evidence="2">Dienelactone hydrolase family protein</fullName>
        <ecNumber evidence="2">3.1.-.-</ecNumber>
    </submittedName>
</protein>
<keyword evidence="2" id="KW-0378">Hydrolase</keyword>
<sequence length="280" mass="29751">MKTTVFGIGFLMASVGAYGAEGSVIGNIGPDVHTNEVTYSVNGESYTGFLARDTKAEGNRPGILLVHEWWGQTEYVRQRAEELAALGYVAMAVDMYGSGKTAEHPDEAGAFSKAVMSDWSAAEANLRAATDILKTEGGVDPDRVAAIGYCFGGGVVLNAALDGMPFRAVVSFHGSPGQVVQTPTHFDGRVLIQNGLDDELVKQEDLAALLETYESVDTDVTLIQYPGAKHAFTNPYVDAKAEKFGLPLAYSPAADAASWQVMLNLFNKVFSSGAGRPSSQ</sequence>
<proteinExistence type="predicted"/>
<evidence type="ECO:0000259" key="1">
    <source>
        <dbReference type="Pfam" id="PF01738"/>
    </source>
</evidence>
<keyword evidence="3" id="KW-1185">Reference proteome</keyword>
<dbReference type="EMBL" id="JARWAO010000005">
    <property type="protein sequence ID" value="MDR5896470.1"/>
    <property type="molecule type" value="Genomic_DNA"/>
</dbReference>
<dbReference type="RefSeq" id="WP_251594115.1">
    <property type="nucleotide sequence ID" value="NZ_JAMLJI010000003.1"/>
</dbReference>
<comment type="caution">
    <text evidence="2">The sequence shown here is derived from an EMBL/GenBank/DDBJ whole genome shotgun (WGS) entry which is preliminary data.</text>
</comment>
<dbReference type="PANTHER" id="PTHR22946">
    <property type="entry name" value="DIENELACTONE HYDROLASE DOMAIN-CONTAINING PROTEIN-RELATED"/>
    <property type="match status" value="1"/>
</dbReference>
<accession>A0ABU1GXB2</accession>
<name>A0ABU1GXB2_9GAMM</name>
<dbReference type="GO" id="GO:0016787">
    <property type="term" value="F:hydrolase activity"/>
    <property type="evidence" value="ECO:0007669"/>
    <property type="project" value="UniProtKB-KW"/>
</dbReference>
<evidence type="ECO:0000313" key="3">
    <source>
        <dbReference type="Proteomes" id="UP001269375"/>
    </source>
</evidence>
<feature type="domain" description="Dienelactone hydrolase" evidence="1">
    <location>
        <begin position="48"/>
        <end position="269"/>
    </location>
</feature>